<proteinExistence type="predicted"/>
<evidence type="ECO:0000259" key="1">
    <source>
        <dbReference type="Pfam" id="PF08885"/>
    </source>
</evidence>
<name>A0A2V1IKD2_9BACT</name>
<keyword evidence="3" id="KW-1185">Reference proteome</keyword>
<dbReference type="GeneID" id="82525768"/>
<dbReference type="PROSITE" id="PS51257">
    <property type="entry name" value="PROKAR_LIPOPROTEIN"/>
    <property type="match status" value="1"/>
</dbReference>
<reference evidence="3" key="1">
    <citation type="submission" date="2018-02" db="EMBL/GenBank/DDBJ databases">
        <authorList>
            <person name="Clavel T."/>
            <person name="Strowig T."/>
        </authorList>
    </citation>
    <scope>NUCLEOTIDE SEQUENCE [LARGE SCALE GENOMIC DNA]</scope>
    <source>
        <strain evidence="3">DSM 103720</strain>
    </source>
</reference>
<comment type="caution">
    <text evidence="2">The sequence shown here is derived from an EMBL/GenBank/DDBJ whole genome shotgun (WGS) entry which is preliminary data.</text>
</comment>
<dbReference type="SUPFAM" id="SSF52266">
    <property type="entry name" value="SGNH hydrolase"/>
    <property type="match status" value="1"/>
</dbReference>
<protein>
    <submittedName>
        <fullName evidence="2">GSCFA domain protein</fullName>
    </submittedName>
</protein>
<dbReference type="Proteomes" id="UP000244905">
    <property type="component" value="Unassembled WGS sequence"/>
</dbReference>
<dbReference type="AlphaFoldDB" id="A0A2V1IKD2"/>
<evidence type="ECO:0000313" key="3">
    <source>
        <dbReference type="Proteomes" id="UP000244905"/>
    </source>
</evidence>
<dbReference type="EMBL" id="PUEC01000009">
    <property type="protein sequence ID" value="PWB02855.1"/>
    <property type="molecule type" value="Genomic_DNA"/>
</dbReference>
<gene>
    <name evidence="2" type="ORF">C5O23_05355</name>
</gene>
<evidence type="ECO:0000313" key="2">
    <source>
        <dbReference type="EMBL" id="PWB02855.1"/>
    </source>
</evidence>
<dbReference type="InterPro" id="IPR014982">
    <property type="entry name" value="GSCFA"/>
</dbReference>
<accession>A0A2V1IKD2</accession>
<sequence>MEFRTVIRPLCRQGLVEHGSPMLLLGSCFTDNIGKCLRDDLFDVEVNPFGPVYNPMSVLRSLEILRDCQPIREEELIEVEGLYRSFLFHSRYSAVDSAQAADMMAASVLSGHETLKCASVVFLTLGTTRVFRHLASDRIVANCHKQPAKEFESRCLGFDETVAVLAECIELIRGFNPSARIVFTISPLRYLESGAHGNQLIKSTLLLAVDEVVKVFGEDVASYFPAYEIMMDDLRDYRFYAEDMKHPSSQAVEYIYEIFRASYFSPETEKVAAEARALTRRLSHRIVASSTEAGANEIAARQRAIRAITERYPKLTDAIRRYNDKNTLFK</sequence>
<feature type="domain" description="GSCFA" evidence="1">
    <location>
        <begin position="22"/>
        <end position="259"/>
    </location>
</feature>
<dbReference type="RefSeq" id="WP_107031920.1">
    <property type="nucleotide sequence ID" value="NZ_CAPYKJ010000030.1"/>
</dbReference>
<dbReference type="Pfam" id="PF08885">
    <property type="entry name" value="GSCFA"/>
    <property type="match status" value="1"/>
</dbReference>
<organism evidence="2 3">
    <name type="scientific">Duncaniella muris</name>
    <dbReference type="NCBI Taxonomy" id="2094150"/>
    <lineage>
        <taxon>Bacteria</taxon>
        <taxon>Pseudomonadati</taxon>
        <taxon>Bacteroidota</taxon>
        <taxon>Bacteroidia</taxon>
        <taxon>Bacteroidales</taxon>
        <taxon>Muribaculaceae</taxon>
        <taxon>Duncaniella</taxon>
    </lineage>
</organism>